<gene>
    <name evidence="2" type="ORF">DL764_007580</name>
</gene>
<protein>
    <submittedName>
        <fullName evidence="2">Uncharacterized protein</fullName>
    </submittedName>
</protein>
<comment type="caution">
    <text evidence="2">The sequence shown here is derived from an EMBL/GenBank/DDBJ whole genome shotgun (WGS) entry which is preliminary data.</text>
</comment>
<evidence type="ECO:0000313" key="3">
    <source>
        <dbReference type="Proteomes" id="UP000293360"/>
    </source>
</evidence>
<dbReference type="Proteomes" id="UP000293360">
    <property type="component" value="Unassembled WGS sequence"/>
</dbReference>
<reference evidence="2 3" key="1">
    <citation type="submission" date="2018-06" db="EMBL/GenBank/DDBJ databases">
        <title>Complete Genomes of Monosporascus.</title>
        <authorList>
            <person name="Robinson A.J."/>
            <person name="Natvig D.O."/>
        </authorList>
    </citation>
    <scope>NUCLEOTIDE SEQUENCE [LARGE SCALE GENOMIC DNA]</scope>
    <source>
        <strain evidence="2 3">CBS 110550</strain>
    </source>
</reference>
<dbReference type="OrthoDB" id="4606086at2759"/>
<dbReference type="EMBL" id="QJNU01000532">
    <property type="protein sequence ID" value="RYO95893.1"/>
    <property type="molecule type" value="Genomic_DNA"/>
</dbReference>
<evidence type="ECO:0000256" key="1">
    <source>
        <dbReference type="SAM" id="MobiDB-lite"/>
    </source>
</evidence>
<proteinExistence type="predicted"/>
<organism evidence="2 3">
    <name type="scientific">Monosporascus ibericus</name>
    <dbReference type="NCBI Taxonomy" id="155417"/>
    <lineage>
        <taxon>Eukaryota</taxon>
        <taxon>Fungi</taxon>
        <taxon>Dikarya</taxon>
        <taxon>Ascomycota</taxon>
        <taxon>Pezizomycotina</taxon>
        <taxon>Sordariomycetes</taxon>
        <taxon>Xylariomycetidae</taxon>
        <taxon>Xylariales</taxon>
        <taxon>Xylariales incertae sedis</taxon>
        <taxon>Monosporascus</taxon>
    </lineage>
</organism>
<sequence>MDIEQGTAEGGETLSGQQPAVLERRNSHDPDRYEDVVIRYRQGTNLPADINWKGSGRGFGASDDDALVTLPRVAEPFLLPHPALCILVRIDLRISLKVPIIVNRQMLEGRDLRDDSRNMMVDFQHRHVSTQEKFGQNISAGTFRCHVEDILIVQGWQKCRAMWRDKNWGFPELARQGYTMDDLWPWVNEFRIACLQ</sequence>
<feature type="region of interest" description="Disordered" evidence="1">
    <location>
        <begin position="1"/>
        <end position="28"/>
    </location>
</feature>
<keyword evidence="3" id="KW-1185">Reference proteome</keyword>
<evidence type="ECO:0000313" key="2">
    <source>
        <dbReference type="EMBL" id="RYO95893.1"/>
    </source>
</evidence>
<dbReference type="AlphaFoldDB" id="A0A4Q4T1V2"/>
<name>A0A4Q4T1V2_9PEZI</name>
<accession>A0A4Q4T1V2</accession>